<dbReference type="EMBL" id="CAVLGL010000013">
    <property type="protein sequence ID" value="CAK1580628.1"/>
    <property type="molecule type" value="Genomic_DNA"/>
</dbReference>
<gene>
    <name evidence="2" type="ORF">PARMNEM_LOCUS2395</name>
</gene>
<evidence type="ECO:0000313" key="3">
    <source>
        <dbReference type="Proteomes" id="UP001314205"/>
    </source>
</evidence>
<evidence type="ECO:0000313" key="2">
    <source>
        <dbReference type="EMBL" id="CAK1580628.1"/>
    </source>
</evidence>
<comment type="caution">
    <text evidence="2">The sequence shown here is derived from an EMBL/GenBank/DDBJ whole genome shotgun (WGS) entry which is preliminary data.</text>
</comment>
<accession>A0AAV1KC73</accession>
<feature type="compositionally biased region" description="Acidic residues" evidence="1">
    <location>
        <begin position="61"/>
        <end position="83"/>
    </location>
</feature>
<evidence type="ECO:0000256" key="1">
    <source>
        <dbReference type="SAM" id="MobiDB-lite"/>
    </source>
</evidence>
<proteinExistence type="predicted"/>
<keyword evidence="3" id="KW-1185">Reference proteome</keyword>
<dbReference type="AlphaFoldDB" id="A0AAV1KC73"/>
<protein>
    <submittedName>
        <fullName evidence="2">Uncharacterized protein</fullName>
    </submittedName>
</protein>
<sequence>MTTPNQTEKNDDDFGVPKSQEDIEKGLESVELSQFSEHVIEYVAGYVSSSWGNVEKKLSGEEEVFEETTEEEEIDTSTEEDPDKEQRKYKPYFVSDYNRREALRTLSSLILLFLSNQIMKEGQSARGT</sequence>
<feature type="region of interest" description="Disordered" evidence="1">
    <location>
        <begin position="58"/>
        <end position="87"/>
    </location>
</feature>
<name>A0AAV1KC73_9NEOP</name>
<reference evidence="2 3" key="1">
    <citation type="submission" date="2023-11" db="EMBL/GenBank/DDBJ databases">
        <authorList>
            <person name="Hedman E."/>
            <person name="Englund M."/>
            <person name="Stromberg M."/>
            <person name="Nyberg Akerstrom W."/>
            <person name="Nylinder S."/>
            <person name="Jareborg N."/>
            <person name="Kallberg Y."/>
            <person name="Kronander E."/>
        </authorList>
    </citation>
    <scope>NUCLEOTIDE SEQUENCE [LARGE SCALE GENOMIC DNA]</scope>
</reference>
<organism evidence="2 3">
    <name type="scientific">Parnassius mnemosyne</name>
    <name type="common">clouded apollo</name>
    <dbReference type="NCBI Taxonomy" id="213953"/>
    <lineage>
        <taxon>Eukaryota</taxon>
        <taxon>Metazoa</taxon>
        <taxon>Ecdysozoa</taxon>
        <taxon>Arthropoda</taxon>
        <taxon>Hexapoda</taxon>
        <taxon>Insecta</taxon>
        <taxon>Pterygota</taxon>
        <taxon>Neoptera</taxon>
        <taxon>Endopterygota</taxon>
        <taxon>Lepidoptera</taxon>
        <taxon>Glossata</taxon>
        <taxon>Ditrysia</taxon>
        <taxon>Papilionoidea</taxon>
        <taxon>Papilionidae</taxon>
        <taxon>Parnassiinae</taxon>
        <taxon>Parnassini</taxon>
        <taxon>Parnassius</taxon>
        <taxon>Driopa</taxon>
    </lineage>
</organism>
<dbReference type="Proteomes" id="UP001314205">
    <property type="component" value="Unassembled WGS sequence"/>
</dbReference>
<feature type="region of interest" description="Disordered" evidence="1">
    <location>
        <begin position="1"/>
        <end position="23"/>
    </location>
</feature>